<reference evidence="1 2" key="1">
    <citation type="submission" date="2022-05" db="EMBL/GenBank/DDBJ databases">
        <authorList>
            <consortium name="Genoscope - CEA"/>
            <person name="William W."/>
        </authorList>
    </citation>
    <scope>NUCLEOTIDE SEQUENCE [LARGE SCALE GENOMIC DNA]</scope>
</reference>
<dbReference type="EMBL" id="CALNXK010000579">
    <property type="protein sequence ID" value="CAH3187952.1"/>
    <property type="molecule type" value="Genomic_DNA"/>
</dbReference>
<dbReference type="Proteomes" id="UP001159405">
    <property type="component" value="Unassembled WGS sequence"/>
</dbReference>
<accession>A0ABN8S897</accession>
<comment type="caution">
    <text evidence="1">The sequence shown here is derived from an EMBL/GenBank/DDBJ whole genome shotgun (WGS) entry which is preliminary data.</text>
</comment>
<keyword evidence="2" id="KW-1185">Reference proteome</keyword>
<organism evidence="1 2">
    <name type="scientific">Porites lobata</name>
    <dbReference type="NCBI Taxonomy" id="104759"/>
    <lineage>
        <taxon>Eukaryota</taxon>
        <taxon>Metazoa</taxon>
        <taxon>Cnidaria</taxon>
        <taxon>Anthozoa</taxon>
        <taxon>Hexacorallia</taxon>
        <taxon>Scleractinia</taxon>
        <taxon>Fungiina</taxon>
        <taxon>Poritidae</taxon>
        <taxon>Porites</taxon>
    </lineage>
</organism>
<dbReference type="InterPro" id="IPR011029">
    <property type="entry name" value="DEATH-like_dom_sf"/>
</dbReference>
<sequence>MFEELEQNGFLGPDKLEVWKDILKGLKEWPLFGSVKAFEIKRKEYSGLLERIILVLDELDCLEELSAIYSDRIREEKHGSIQDIRSLFKELEDNDSLGFDQLEVDFDPKREN</sequence>
<proteinExistence type="predicted"/>
<evidence type="ECO:0000313" key="2">
    <source>
        <dbReference type="Proteomes" id="UP001159405"/>
    </source>
</evidence>
<gene>
    <name evidence="1" type="ORF">PLOB_00038569</name>
</gene>
<protein>
    <submittedName>
        <fullName evidence="1">Uncharacterized protein</fullName>
    </submittedName>
</protein>
<name>A0ABN8S897_9CNID</name>
<evidence type="ECO:0000313" key="1">
    <source>
        <dbReference type="EMBL" id="CAH3187952.1"/>
    </source>
</evidence>
<dbReference type="Gene3D" id="1.10.533.10">
    <property type="entry name" value="Death Domain, Fas"/>
    <property type="match status" value="2"/>
</dbReference>